<accession>A0A2T8KIY5</accession>
<dbReference type="Proteomes" id="UP000243499">
    <property type="component" value="Chromosome 3"/>
</dbReference>
<gene>
    <name evidence="1" type="ORF">PAHAL_3G215500</name>
</gene>
<dbReference type="EMBL" id="CM008048">
    <property type="protein sequence ID" value="PVH62143.1"/>
    <property type="molecule type" value="Genomic_DNA"/>
</dbReference>
<sequence length="167" mass="19772">MYPRARARARADANTAAGHSILLWVDIFRISMRRRWWRHTLRTRPPSRGRERPAMAVSVRCVRRPSPIRSRRGRRVRRFASGERRSLARCWWWWFALPRDSSPTPTRTSQVRCPPVHKVGIKNPTNYIVLGEFQHTPTHAARRITSEKPFYDRIDIIKYVAPLVSHR</sequence>
<evidence type="ECO:0000313" key="1">
    <source>
        <dbReference type="EMBL" id="PVH62143.1"/>
    </source>
</evidence>
<proteinExistence type="predicted"/>
<dbReference type="AlphaFoldDB" id="A0A2T8KIY5"/>
<reference evidence="1" key="1">
    <citation type="submission" date="2018-04" db="EMBL/GenBank/DDBJ databases">
        <title>WGS assembly of Panicum hallii.</title>
        <authorList>
            <person name="Lovell J."/>
            <person name="Jenkins J."/>
            <person name="Lowry D."/>
            <person name="Mamidi S."/>
            <person name="Sreedasyam A."/>
            <person name="Weng X."/>
            <person name="Barry K."/>
            <person name="Bonette J."/>
            <person name="Campitelli B."/>
            <person name="Daum C."/>
            <person name="Gordon S."/>
            <person name="Gould B."/>
            <person name="Lipzen A."/>
            <person name="Macqueen A."/>
            <person name="Palacio-Mejia J."/>
            <person name="Plott C."/>
            <person name="Shakirov E."/>
            <person name="Shu S."/>
            <person name="Yoshinaga Y."/>
            <person name="Zane M."/>
            <person name="Rokhsar D."/>
            <person name="Grimwood J."/>
            <person name="Schmutz J."/>
            <person name="Juenger T."/>
        </authorList>
    </citation>
    <scope>NUCLEOTIDE SEQUENCE [LARGE SCALE GENOMIC DNA]</scope>
    <source>
        <strain evidence="1">FIL2</strain>
    </source>
</reference>
<name>A0A2T8KIY5_9POAL</name>
<organism evidence="1">
    <name type="scientific">Panicum hallii</name>
    <dbReference type="NCBI Taxonomy" id="206008"/>
    <lineage>
        <taxon>Eukaryota</taxon>
        <taxon>Viridiplantae</taxon>
        <taxon>Streptophyta</taxon>
        <taxon>Embryophyta</taxon>
        <taxon>Tracheophyta</taxon>
        <taxon>Spermatophyta</taxon>
        <taxon>Magnoliopsida</taxon>
        <taxon>Liliopsida</taxon>
        <taxon>Poales</taxon>
        <taxon>Poaceae</taxon>
        <taxon>PACMAD clade</taxon>
        <taxon>Panicoideae</taxon>
        <taxon>Panicodae</taxon>
        <taxon>Paniceae</taxon>
        <taxon>Panicinae</taxon>
        <taxon>Panicum</taxon>
        <taxon>Panicum sect. Panicum</taxon>
    </lineage>
</organism>
<protein>
    <submittedName>
        <fullName evidence="1">Uncharacterized protein</fullName>
    </submittedName>
</protein>
<dbReference type="Gramene" id="PVH62143">
    <property type="protein sequence ID" value="PVH62143"/>
    <property type="gene ID" value="PAHAL_3G215500"/>
</dbReference>